<gene>
    <name evidence="12" type="ORF">CLUMA_CG015904</name>
</gene>
<evidence type="ECO:0000256" key="2">
    <source>
        <dbReference type="ARBA" id="ARBA00010606"/>
    </source>
</evidence>
<evidence type="ECO:0000256" key="3">
    <source>
        <dbReference type="ARBA" id="ARBA00019664"/>
    </source>
</evidence>
<feature type="region of interest" description="Disordered" evidence="11">
    <location>
        <begin position="93"/>
        <end position="112"/>
    </location>
</feature>
<evidence type="ECO:0000256" key="6">
    <source>
        <dbReference type="ARBA" id="ARBA00023163"/>
    </source>
</evidence>
<dbReference type="Pfam" id="PF11315">
    <property type="entry name" value="Med30"/>
    <property type="match status" value="1"/>
</dbReference>
<reference evidence="12 13" key="1">
    <citation type="submission" date="2015-04" db="EMBL/GenBank/DDBJ databases">
        <authorList>
            <person name="Syromyatnikov M.Y."/>
            <person name="Popov V.N."/>
        </authorList>
    </citation>
    <scope>NUCLEOTIDE SEQUENCE [LARGE SCALE GENOMIC DNA]</scope>
</reference>
<name>A0A1J1IQR3_9DIPT</name>
<dbReference type="InterPro" id="IPR021019">
    <property type="entry name" value="Mediator_Med30_met"/>
</dbReference>
<evidence type="ECO:0000256" key="5">
    <source>
        <dbReference type="ARBA" id="ARBA00023159"/>
    </source>
</evidence>
<dbReference type="GO" id="GO:0045893">
    <property type="term" value="P:positive regulation of DNA-templated transcription"/>
    <property type="evidence" value="ECO:0007669"/>
    <property type="project" value="TreeGrafter"/>
</dbReference>
<organism evidence="12 13">
    <name type="scientific">Clunio marinus</name>
    <dbReference type="NCBI Taxonomy" id="568069"/>
    <lineage>
        <taxon>Eukaryota</taxon>
        <taxon>Metazoa</taxon>
        <taxon>Ecdysozoa</taxon>
        <taxon>Arthropoda</taxon>
        <taxon>Hexapoda</taxon>
        <taxon>Insecta</taxon>
        <taxon>Pterygota</taxon>
        <taxon>Neoptera</taxon>
        <taxon>Endopterygota</taxon>
        <taxon>Diptera</taxon>
        <taxon>Nematocera</taxon>
        <taxon>Chironomoidea</taxon>
        <taxon>Chironomidae</taxon>
        <taxon>Clunio</taxon>
    </lineage>
</organism>
<dbReference type="GO" id="GO:0003712">
    <property type="term" value="F:transcription coregulator activity"/>
    <property type="evidence" value="ECO:0007669"/>
    <property type="project" value="TreeGrafter"/>
</dbReference>
<keyword evidence="6" id="KW-0804">Transcription</keyword>
<comment type="similarity">
    <text evidence="2">Belongs to the Mediator complex subunit 30 family.</text>
</comment>
<evidence type="ECO:0000256" key="9">
    <source>
        <dbReference type="ARBA" id="ARBA00031981"/>
    </source>
</evidence>
<keyword evidence="10" id="KW-0175">Coiled coil</keyword>
<evidence type="ECO:0000313" key="13">
    <source>
        <dbReference type="Proteomes" id="UP000183832"/>
    </source>
</evidence>
<dbReference type="PANTHER" id="PTHR31705:SF4">
    <property type="entry name" value="MEDIATOR OF RNA POLYMERASE II TRANSCRIPTION SUBUNIT 30"/>
    <property type="match status" value="1"/>
</dbReference>
<comment type="subcellular location">
    <subcellularLocation>
        <location evidence="1">Nucleus</location>
    </subcellularLocation>
</comment>
<dbReference type="STRING" id="568069.A0A1J1IQR3"/>
<keyword evidence="7" id="KW-0539">Nucleus</keyword>
<evidence type="ECO:0000256" key="4">
    <source>
        <dbReference type="ARBA" id="ARBA00023015"/>
    </source>
</evidence>
<evidence type="ECO:0000256" key="7">
    <source>
        <dbReference type="ARBA" id="ARBA00023242"/>
    </source>
</evidence>
<evidence type="ECO:0000256" key="1">
    <source>
        <dbReference type="ARBA" id="ARBA00004123"/>
    </source>
</evidence>
<evidence type="ECO:0000256" key="11">
    <source>
        <dbReference type="SAM" id="MobiDB-lite"/>
    </source>
</evidence>
<dbReference type="OrthoDB" id="10067025at2759"/>
<dbReference type="Proteomes" id="UP000183832">
    <property type="component" value="Unassembled WGS sequence"/>
</dbReference>
<dbReference type="AlphaFoldDB" id="A0A1J1IQR3"/>
<keyword evidence="5" id="KW-0010">Activator</keyword>
<feature type="coiled-coil region" evidence="10">
    <location>
        <begin position="166"/>
        <end position="193"/>
    </location>
</feature>
<keyword evidence="4" id="KW-0805">Transcription regulation</keyword>
<evidence type="ECO:0000256" key="8">
    <source>
        <dbReference type="ARBA" id="ARBA00025687"/>
    </source>
</evidence>
<accession>A0A1J1IQR3</accession>
<feature type="compositionally biased region" description="Polar residues" evidence="11">
    <location>
        <begin position="94"/>
        <end position="105"/>
    </location>
</feature>
<sequence length="210" mass="23927">MNNQMGMIDFQNQIVPNNNPPNQNVAPMPQLTLQTPQTPSNAIAGGPNPNTVGGSMNSQQKEFNVLSLCRVGQETVQDILSRFQDIFGILKNHQPPNGLQGSGPMSSDKRQKMQDQFRTIRLLFKRLRLLYDKCDSAEEFIQVETLIPFYDDENKPDTVPVHSEEYERAIIENRELTEVLAQKNLQLKEIIDNIRSIIWEINSMMAARKS</sequence>
<dbReference type="GO" id="GO:0016592">
    <property type="term" value="C:mediator complex"/>
    <property type="evidence" value="ECO:0007669"/>
    <property type="project" value="TreeGrafter"/>
</dbReference>
<evidence type="ECO:0000256" key="10">
    <source>
        <dbReference type="SAM" id="Coils"/>
    </source>
</evidence>
<protein>
    <recommendedName>
        <fullName evidence="3">Mediator of RNA polymerase II transcription subunit 30</fullName>
    </recommendedName>
    <alternativeName>
        <fullName evidence="9">Mediator complex subunit 30</fullName>
    </alternativeName>
</protein>
<proteinExistence type="inferred from homology"/>
<dbReference type="EMBL" id="CVRI01000058">
    <property type="protein sequence ID" value="CRL02567.1"/>
    <property type="molecule type" value="Genomic_DNA"/>
</dbReference>
<dbReference type="PANTHER" id="PTHR31705">
    <property type="entry name" value="MEDIATOR OF RNA POLYMERASE II TRANSCRIPTION SUBUNIT 30"/>
    <property type="match status" value="1"/>
</dbReference>
<evidence type="ECO:0000313" key="12">
    <source>
        <dbReference type="EMBL" id="CRL02567.1"/>
    </source>
</evidence>
<comment type="function">
    <text evidence="8">Component of the Mediator complex, a coactivator involved in the regulated transcription of nearly all RNA polymerase II-dependent genes. Mediator functions as a bridge to convey information from gene-specific regulatory proteins to the basal RNA polymerase II transcription machinery. Mediator is recruited to promoters by direct interactions with regulatory proteins and serves as a scaffold for the assembly of a functional preinitiation complex with RNA polymerase II and the general transcription factors.</text>
</comment>
<keyword evidence="13" id="KW-1185">Reference proteome</keyword>